<accession>A0ABT2FJJ2</accession>
<evidence type="ECO:0000313" key="2">
    <source>
        <dbReference type="EMBL" id="MCS4555825.1"/>
    </source>
</evidence>
<reference evidence="3" key="2">
    <citation type="submission" date="2023-07" db="EMBL/GenBank/DDBJ databases">
        <title>Shewanella mangrovi sp. nov., an acetaldehyde- degrading bacterium isolated from mangrove sediment.</title>
        <authorList>
            <person name="Liu Y."/>
        </authorList>
    </citation>
    <scope>NUCLEOTIDE SEQUENCE [LARGE SCALE GENOMIC DNA]</scope>
    <source>
        <strain evidence="3">C32</strain>
    </source>
</reference>
<evidence type="ECO:0000256" key="1">
    <source>
        <dbReference type="SAM" id="Phobius"/>
    </source>
</evidence>
<keyword evidence="3" id="KW-1185">Reference proteome</keyword>
<gene>
    <name evidence="2" type="ORF">L9G74_05185</name>
</gene>
<evidence type="ECO:0000313" key="3">
    <source>
        <dbReference type="Proteomes" id="UP001201549"/>
    </source>
</evidence>
<keyword evidence="1" id="KW-0812">Transmembrane</keyword>
<keyword evidence="1" id="KW-1133">Transmembrane helix</keyword>
<organism evidence="2 3">
    <name type="scientific">Shewanella electrica</name>
    <dbReference type="NCBI Taxonomy" id="515560"/>
    <lineage>
        <taxon>Bacteria</taxon>
        <taxon>Pseudomonadati</taxon>
        <taxon>Pseudomonadota</taxon>
        <taxon>Gammaproteobacteria</taxon>
        <taxon>Alteromonadales</taxon>
        <taxon>Shewanellaceae</taxon>
        <taxon>Shewanella</taxon>
    </lineage>
</organism>
<keyword evidence="1" id="KW-0472">Membrane</keyword>
<feature type="transmembrane region" description="Helical" evidence="1">
    <location>
        <begin position="20"/>
        <end position="39"/>
    </location>
</feature>
<name>A0ABT2FJJ2_9GAMM</name>
<protein>
    <submittedName>
        <fullName evidence="2">Uncharacterized protein</fullName>
    </submittedName>
</protein>
<comment type="caution">
    <text evidence="2">The sequence shown here is derived from an EMBL/GenBank/DDBJ whole genome shotgun (WGS) entry which is preliminary data.</text>
</comment>
<reference evidence="2 3" key="1">
    <citation type="submission" date="2022-02" db="EMBL/GenBank/DDBJ databases">
        <authorList>
            <person name="Zhuang L."/>
        </authorList>
    </citation>
    <scope>NUCLEOTIDE SEQUENCE [LARGE SCALE GENOMIC DNA]</scope>
    <source>
        <strain evidence="2 3">C32</strain>
    </source>
</reference>
<sequence>MVERSRTVRLDNSELARTSFWISQVFMIVATVAGVYLAGREGLSQAIAFDNIDDAQTNYYLRRSLHDEVSENVNILLDYVKTTRENRPPDLRSVHPQLADFVWTNMKYSPNTLQTPSELLTPIRQFYLQVGVLLERMEARHMLRSKGLDELETLCSKMQSDVLPKLEHNYQDLALELKQSNVGV</sequence>
<dbReference type="EMBL" id="JAKOGG010000003">
    <property type="protein sequence ID" value="MCS4555825.1"/>
    <property type="molecule type" value="Genomic_DNA"/>
</dbReference>
<proteinExistence type="predicted"/>
<dbReference type="Proteomes" id="UP001201549">
    <property type="component" value="Unassembled WGS sequence"/>
</dbReference>
<dbReference type="RefSeq" id="WP_238895237.1">
    <property type="nucleotide sequence ID" value="NZ_JAKOGG010000003.1"/>
</dbReference>